<name>A0A067BSZ7_SAPPC</name>
<protein>
    <submittedName>
        <fullName evidence="2">Uncharacterized protein</fullName>
    </submittedName>
</protein>
<accession>A0A067BSZ7</accession>
<feature type="coiled-coil region" evidence="1">
    <location>
        <begin position="83"/>
        <end position="110"/>
    </location>
</feature>
<dbReference type="RefSeq" id="XP_012207646.1">
    <property type="nucleotide sequence ID" value="XM_012352256.1"/>
</dbReference>
<evidence type="ECO:0000256" key="1">
    <source>
        <dbReference type="SAM" id="Coils"/>
    </source>
</evidence>
<dbReference type="AlphaFoldDB" id="A0A067BSZ7"/>
<sequence length="262" mass="30361">MQELSDESLRLIEAEFDAHRRHVEATREAYQRQKAAALTQKATDLRATLGDLDAQVAASRMAQQLELQREAWHVTRSHELEEATRRRLDLEQLQQKRQHLERLEQTSMIQLDAIDAERSRRRQRDVNQIEHLLVKGSVLERQLPHDALLDIVAETTPTIQSVHFSNECEGRLRIEHEQATHRRHDQLRQLNADRAALEEHEEKLRQKQRELHYLASKGVDFLVEIEFGHAPPIPAPDTDVDTIDDVLDDAAKWLASGTSTLW</sequence>
<dbReference type="VEuPathDB" id="FungiDB:SPRG_12874"/>
<feature type="coiled-coil region" evidence="1">
    <location>
        <begin position="183"/>
        <end position="217"/>
    </location>
</feature>
<evidence type="ECO:0000313" key="3">
    <source>
        <dbReference type="Proteomes" id="UP000030745"/>
    </source>
</evidence>
<reference evidence="2 3" key="1">
    <citation type="journal article" date="2013" name="PLoS Genet.">
        <title>Distinctive expansion of potential virulence genes in the genome of the oomycete fish pathogen Saprolegnia parasitica.</title>
        <authorList>
            <person name="Jiang R.H."/>
            <person name="de Bruijn I."/>
            <person name="Haas B.J."/>
            <person name="Belmonte R."/>
            <person name="Lobach L."/>
            <person name="Christie J."/>
            <person name="van den Ackerveken G."/>
            <person name="Bottin A."/>
            <person name="Bulone V."/>
            <person name="Diaz-Moreno S.M."/>
            <person name="Dumas B."/>
            <person name="Fan L."/>
            <person name="Gaulin E."/>
            <person name="Govers F."/>
            <person name="Grenville-Briggs L.J."/>
            <person name="Horner N.R."/>
            <person name="Levin J.Z."/>
            <person name="Mammella M."/>
            <person name="Meijer H.J."/>
            <person name="Morris P."/>
            <person name="Nusbaum C."/>
            <person name="Oome S."/>
            <person name="Phillips A.J."/>
            <person name="van Rooyen D."/>
            <person name="Rzeszutek E."/>
            <person name="Saraiva M."/>
            <person name="Secombes C.J."/>
            <person name="Seidl M.F."/>
            <person name="Snel B."/>
            <person name="Stassen J.H."/>
            <person name="Sykes S."/>
            <person name="Tripathy S."/>
            <person name="van den Berg H."/>
            <person name="Vega-Arreguin J.C."/>
            <person name="Wawra S."/>
            <person name="Young S.K."/>
            <person name="Zeng Q."/>
            <person name="Dieguez-Uribeondo J."/>
            <person name="Russ C."/>
            <person name="Tyler B.M."/>
            <person name="van West P."/>
        </authorList>
    </citation>
    <scope>NUCLEOTIDE SEQUENCE [LARGE SCALE GENOMIC DNA]</scope>
    <source>
        <strain evidence="2 3">CBS 223.65</strain>
    </source>
</reference>
<dbReference type="EMBL" id="KK583283">
    <property type="protein sequence ID" value="KDO21634.1"/>
    <property type="molecule type" value="Genomic_DNA"/>
</dbReference>
<gene>
    <name evidence="2" type="ORF">SPRG_12874</name>
</gene>
<evidence type="ECO:0000313" key="2">
    <source>
        <dbReference type="EMBL" id="KDO21634.1"/>
    </source>
</evidence>
<dbReference type="KEGG" id="spar:SPRG_12874"/>
<dbReference type="Proteomes" id="UP000030745">
    <property type="component" value="Unassembled WGS sequence"/>
</dbReference>
<proteinExistence type="predicted"/>
<dbReference type="GeneID" id="24134796"/>
<keyword evidence="1" id="KW-0175">Coiled coil</keyword>
<keyword evidence="3" id="KW-1185">Reference proteome</keyword>
<organism evidence="2 3">
    <name type="scientific">Saprolegnia parasitica (strain CBS 223.65)</name>
    <dbReference type="NCBI Taxonomy" id="695850"/>
    <lineage>
        <taxon>Eukaryota</taxon>
        <taxon>Sar</taxon>
        <taxon>Stramenopiles</taxon>
        <taxon>Oomycota</taxon>
        <taxon>Saprolegniomycetes</taxon>
        <taxon>Saprolegniales</taxon>
        <taxon>Saprolegniaceae</taxon>
        <taxon>Saprolegnia</taxon>
    </lineage>
</organism>